<keyword evidence="18" id="KW-0472">Membrane</keyword>
<evidence type="ECO:0000256" key="7">
    <source>
        <dbReference type="ARBA" id="ARBA00023157"/>
    </source>
</evidence>
<evidence type="ECO:0000256" key="6">
    <source>
        <dbReference type="ARBA" id="ARBA00022801"/>
    </source>
</evidence>
<keyword evidence="18" id="KW-1133">Transmembrane helix</keyword>
<dbReference type="PRINTS" id="PR00878">
    <property type="entry name" value="CHOLNESTRASE"/>
</dbReference>
<dbReference type="Ensembl" id="ENSSTUT00000074012.1">
    <property type="protein sequence ID" value="ENSSTUP00000069670.1"/>
    <property type="gene ID" value="ENSSTUG00000030571.1"/>
</dbReference>
<accession>A0A674BDW0</accession>
<dbReference type="InParanoid" id="A0A674BDW0"/>
<keyword evidence="6" id="KW-0378">Hydrolase</keyword>
<evidence type="ECO:0000256" key="17">
    <source>
        <dbReference type="ARBA" id="ARBA00042391"/>
    </source>
</evidence>
<dbReference type="InterPro" id="IPR002018">
    <property type="entry name" value="CarbesteraseB"/>
</dbReference>
<evidence type="ECO:0000313" key="20">
    <source>
        <dbReference type="Ensembl" id="ENSSTUP00000069670.1"/>
    </source>
</evidence>
<comment type="subunit">
    <text evidence="11">Homotetramer; disulfide-linked. Dimer of dimers.</text>
</comment>
<evidence type="ECO:0000256" key="9">
    <source>
        <dbReference type="ARBA" id="ARBA00036543"/>
    </source>
</evidence>
<evidence type="ECO:0000256" key="15">
    <source>
        <dbReference type="ARBA" id="ARBA00041941"/>
    </source>
</evidence>
<dbReference type="Gene3D" id="3.40.50.1820">
    <property type="entry name" value="alpha/beta hydrolase"/>
    <property type="match status" value="2"/>
</dbReference>
<feature type="transmembrane region" description="Helical" evidence="18">
    <location>
        <begin position="158"/>
        <end position="182"/>
    </location>
</feature>
<protein>
    <recommendedName>
        <fullName evidence="13">Cholinesterase</fullName>
        <ecNumber evidence="12">3.1.1.8</ecNumber>
    </recommendedName>
    <alternativeName>
        <fullName evidence="14">Acylcholine acylhydrolase</fullName>
    </alternativeName>
    <alternativeName>
        <fullName evidence="16">Butyrylcholine esterase</fullName>
    </alternativeName>
    <alternativeName>
        <fullName evidence="17">Choline esterase II</fullName>
    </alternativeName>
    <alternativeName>
        <fullName evidence="15">Pseudocholinesterase</fullName>
    </alternativeName>
</protein>
<dbReference type="EC" id="3.1.1.8" evidence="12"/>
<sequence length="459" mass="52490">VDDLIDDLTVATNRARVRGTQLSLPSGGYVRAFLRIPYWNPPSVGELRFRPTKPAKRWTDHIHCWNAHYVVNYTLTMISLLPGFHGAEMWNPNSKMSEDCLYLNIWTPKLIYLYLCFQCTPIVKFVLIGHRLGLLYFLSLPDSEVVCGDDGMHDQRLALSFFSVTLFLFSFFVLPCLINLLFMLAASVGLHLLSPGSHGLFNRAILQSGSPYTPLAVMTQQQVWNRTLSLGRLMEDIINQQYTILSLPALIALPFTPSVDQNFLPDMPEVLLRTGNFLKTEVLIGSNQDEWTHFLVYRAPGYDITSQSLISREDFLKGVDLVFMMFGDVTREMAIFQYSTLIGQMRIVGRRIMISCNELSDHHHTYTQNTGGKPCLFLFDNHSSNNPWPAWMGMMQGYETEFIFGMQLNSTMGYIEEEVVMSRRMMKSWANMAFVGSITGSKWPETNNFLLKIIILFLF</sequence>
<reference evidence="20" key="2">
    <citation type="submission" date="2025-09" db="UniProtKB">
        <authorList>
            <consortium name="Ensembl"/>
        </authorList>
    </citation>
    <scope>IDENTIFICATION</scope>
</reference>
<evidence type="ECO:0000256" key="18">
    <source>
        <dbReference type="SAM" id="Phobius"/>
    </source>
</evidence>
<dbReference type="Pfam" id="PF00135">
    <property type="entry name" value="COesterase"/>
    <property type="match status" value="2"/>
</dbReference>
<evidence type="ECO:0000256" key="2">
    <source>
        <dbReference type="ARBA" id="ARBA00005964"/>
    </source>
</evidence>
<reference evidence="20" key="1">
    <citation type="submission" date="2025-08" db="UniProtKB">
        <authorList>
            <consortium name="Ensembl"/>
        </authorList>
    </citation>
    <scope>IDENTIFICATION</scope>
</reference>
<dbReference type="PANTHER" id="PTHR43918">
    <property type="entry name" value="ACETYLCHOLINESTERASE"/>
    <property type="match status" value="1"/>
</dbReference>
<evidence type="ECO:0000256" key="13">
    <source>
        <dbReference type="ARBA" id="ARBA00040396"/>
    </source>
</evidence>
<evidence type="ECO:0000256" key="8">
    <source>
        <dbReference type="ARBA" id="ARBA00023180"/>
    </source>
</evidence>
<dbReference type="GO" id="GO:0003990">
    <property type="term" value="F:acetylcholinesterase activity"/>
    <property type="evidence" value="ECO:0007669"/>
    <property type="project" value="TreeGrafter"/>
</dbReference>
<evidence type="ECO:0000259" key="19">
    <source>
        <dbReference type="Pfam" id="PF00135"/>
    </source>
</evidence>
<dbReference type="InterPro" id="IPR050654">
    <property type="entry name" value="AChE-related_enzymes"/>
</dbReference>
<keyword evidence="21" id="KW-1185">Reference proteome</keyword>
<dbReference type="GO" id="GO:0019695">
    <property type="term" value="P:choline metabolic process"/>
    <property type="evidence" value="ECO:0007669"/>
    <property type="project" value="TreeGrafter"/>
</dbReference>
<evidence type="ECO:0000256" key="1">
    <source>
        <dbReference type="ARBA" id="ARBA00004613"/>
    </source>
</evidence>
<dbReference type="GO" id="GO:0005615">
    <property type="term" value="C:extracellular space"/>
    <property type="evidence" value="ECO:0007669"/>
    <property type="project" value="TreeGrafter"/>
</dbReference>
<evidence type="ECO:0000256" key="14">
    <source>
        <dbReference type="ARBA" id="ARBA00041860"/>
    </source>
</evidence>
<comment type="similarity">
    <text evidence="2">Belongs to the type-B carboxylesterase/lipase family.</text>
</comment>
<name>A0A674BDW0_SALTR</name>
<organism evidence="20 21">
    <name type="scientific">Salmo trutta</name>
    <name type="common">Brown trout</name>
    <dbReference type="NCBI Taxonomy" id="8032"/>
    <lineage>
        <taxon>Eukaryota</taxon>
        <taxon>Metazoa</taxon>
        <taxon>Chordata</taxon>
        <taxon>Craniata</taxon>
        <taxon>Vertebrata</taxon>
        <taxon>Euteleostomi</taxon>
        <taxon>Actinopterygii</taxon>
        <taxon>Neopterygii</taxon>
        <taxon>Teleostei</taxon>
        <taxon>Protacanthopterygii</taxon>
        <taxon>Salmoniformes</taxon>
        <taxon>Salmonidae</taxon>
        <taxon>Salmoninae</taxon>
        <taxon>Salmo</taxon>
    </lineage>
</organism>
<dbReference type="SUPFAM" id="SSF53474">
    <property type="entry name" value="alpha/beta-Hydrolases"/>
    <property type="match status" value="1"/>
</dbReference>
<evidence type="ECO:0000256" key="11">
    <source>
        <dbReference type="ARBA" id="ARBA00038819"/>
    </source>
</evidence>
<proteinExistence type="inferred from homology"/>
<dbReference type="InterPro" id="IPR029058">
    <property type="entry name" value="AB_hydrolase_fold"/>
</dbReference>
<keyword evidence="8" id="KW-0325">Glycoprotein</keyword>
<comment type="function">
    <text evidence="10">Esterase with broad substrate specificity. Contributes to the inactivation of the neurotransmitter acetylcholine. Can degrade neurotoxic organophosphate esters.</text>
</comment>
<dbReference type="AlphaFoldDB" id="A0A674BDW0"/>
<feature type="transmembrane region" description="Helical" evidence="18">
    <location>
        <begin position="111"/>
        <end position="138"/>
    </location>
</feature>
<dbReference type="GO" id="GO:0005886">
    <property type="term" value="C:plasma membrane"/>
    <property type="evidence" value="ECO:0007669"/>
    <property type="project" value="TreeGrafter"/>
</dbReference>
<evidence type="ECO:0000313" key="21">
    <source>
        <dbReference type="Proteomes" id="UP000472277"/>
    </source>
</evidence>
<keyword evidence="3" id="KW-0719">Serine esterase</keyword>
<evidence type="ECO:0000256" key="12">
    <source>
        <dbReference type="ARBA" id="ARBA00039154"/>
    </source>
</evidence>
<evidence type="ECO:0000256" key="16">
    <source>
        <dbReference type="ARBA" id="ARBA00042339"/>
    </source>
</evidence>
<evidence type="ECO:0000256" key="10">
    <source>
        <dbReference type="ARBA" id="ARBA00037444"/>
    </source>
</evidence>
<dbReference type="Proteomes" id="UP000472277">
    <property type="component" value="Chromosome 26"/>
</dbReference>
<keyword evidence="18" id="KW-0812">Transmembrane</keyword>
<feature type="domain" description="Carboxylesterase type B" evidence="19">
    <location>
        <begin position="7"/>
        <end position="109"/>
    </location>
</feature>
<feature type="domain" description="Carboxylesterase type B" evidence="19">
    <location>
        <begin position="126"/>
        <end position="446"/>
    </location>
</feature>
<comment type="catalytic activity">
    <reaction evidence="9">
        <text>an acylcholine + H2O = a carboxylate + choline + H(+)</text>
        <dbReference type="Rhea" id="RHEA:21964"/>
        <dbReference type="ChEBI" id="CHEBI:15354"/>
        <dbReference type="ChEBI" id="CHEBI:15377"/>
        <dbReference type="ChEBI" id="CHEBI:15378"/>
        <dbReference type="ChEBI" id="CHEBI:29067"/>
        <dbReference type="ChEBI" id="CHEBI:35287"/>
        <dbReference type="EC" id="3.1.1.8"/>
    </reaction>
</comment>
<dbReference type="GeneTree" id="ENSGT00940000157637"/>
<keyword evidence="4" id="KW-0964">Secreted</keyword>
<comment type="subcellular location">
    <subcellularLocation>
        <location evidence="1">Secreted</location>
    </subcellularLocation>
</comment>
<evidence type="ECO:0000256" key="4">
    <source>
        <dbReference type="ARBA" id="ARBA00022525"/>
    </source>
</evidence>
<keyword evidence="7" id="KW-1015">Disulfide bond</keyword>
<dbReference type="GO" id="GO:0006581">
    <property type="term" value="P:acetylcholine catabolic process"/>
    <property type="evidence" value="ECO:0007669"/>
    <property type="project" value="TreeGrafter"/>
</dbReference>
<dbReference type="PROSITE" id="PS00941">
    <property type="entry name" value="CARBOXYLESTERASE_B_2"/>
    <property type="match status" value="1"/>
</dbReference>
<dbReference type="PANTHER" id="PTHR43918:SF5">
    <property type="entry name" value="CHOLINESTERASE"/>
    <property type="match status" value="1"/>
</dbReference>
<dbReference type="InterPro" id="IPR000997">
    <property type="entry name" value="Cholinesterase"/>
</dbReference>
<evidence type="ECO:0000256" key="3">
    <source>
        <dbReference type="ARBA" id="ARBA00022487"/>
    </source>
</evidence>
<dbReference type="InterPro" id="IPR019819">
    <property type="entry name" value="Carboxylesterase_B_CS"/>
</dbReference>
<evidence type="ECO:0000256" key="5">
    <source>
        <dbReference type="ARBA" id="ARBA00022553"/>
    </source>
</evidence>
<keyword evidence="5" id="KW-0597">Phosphoprotein</keyword>